<dbReference type="EMBL" id="JACHHN010000003">
    <property type="protein sequence ID" value="MBB5191281.1"/>
    <property type="molecule type" value="Genomic_DNA"/>
</dbReference>
<protein>
    <recommendedName>
        <fullName evidence="3">AMP nucleosidase</fullName>
        <ecNumber evidence="2">3.2.2.4</ecNumber>
    </recommendedName>
    <alternativeName>
        <fullName evidence="3">AMP nucleosidase</fullName>
    </alternativeName>
</protein>
<proteinExistence type="predicted"/>
<dbReference type="EC" id="3.2.2.4" evidence="2"/>
<dbReference type="GO" id="GO:0008714">
    <property type="term" value="F:AMP nucleosidase activity"/>
    <property type="evidence" value="ECO:0007669"/>
    <property type="project" value="UniProtKB-EC"/>
</dbReference>
<evidence type="ECO:0000256" key="3">
    <source>
        <dbReference type="ARBA" id="ARBA00031983"/>
    </source>
</evidence>
<dbReference type="Proteomes" id="UP000543030">
    <property type="component" value="Unassembled WGS sequence"/>
</dbReference>
<name>A0A840RGC9_9NEIS</name>
<evidence type="ECO:0000313" key="5">
    <source>
        <dbReference type="Proteomes" id="UP000543030"/>
    </source>
</evidence>
<evidence type="ECO:0000256" key="1">
    <source>
        <dbReference type="ARBA" id="ARBA00000274"/>
    </source>
</evidence>
<dbReference type="AlphaFoldDB" id="A0A840RGC9"/>
<dbReference type="Gene3D" id="3.40.50.450">
    <property type="match status" value="1"/>
</dbReference>
<dbReference type="InterPro" id="IPR031100">
    <property type="entry name" value="LOG_fam"/>
</dbReference>
<comment type="catalytic activity">
    <reaction evidence="1">
        <text>AMP + H2O = D-ribose 5-phosphate + adenine</text>
        <dbReference type="Rhea" id="RHEA:20129"/>
        <dbReference type="ChEBI" id="CHEBI:15377"/>
        <dbReference type="ChEBI" id="CHEBI:16708"/>
        <dbReference type="ChEBI" id="CHEBI:78346"/>
        <dbReference type="ChEBI" id="CHEBI:456215"/>
        <dbReference type="EC" id="3.2.2.4"/>
    </reaction>
</comment>
<dbReference type="SUPFAM" id="SSF102405">
    <property type="entry name" value="MCP/YpsA-like"/>
    <property type="match status" value="1"/>
</dbReference>
<reference evidence="4 5" key="1">
    <citation type="submission" date="2020-08" db="EMBL/GenBank/DDBJ databases">
        <title>Genomic Encyclopedia of Type Strains, Phase IV (KMG-IV): sequencing the most valuable type-strain genomes for metagenomic binning, comparative biology and taxonomic classification.</title>
        <authorList>
            <person name="Goeker M."/>
        </authorList>
    </citation>
    <scope>NUCLEOTIDE SEQUENCE [LARGE SCALE GENOMIC DNA]</scope>
    <source>
        <strain evidence="4 5">DSM 18233</strain>
    </source>
</reference>
<dbReference type="PANTHER" id="PTHR43393">
    <property type="entry name" value="CYTOKININ RIBOSIDE 5'-MONOPHOSPHATE PHOSPHORIBOHYDROLASE"/>
    <property type="match status" value="1"/>
</dbReference>
<dbReference type="RefSeq" id="WP_184100012.1">
    <property type="nucleotide sequence ID" value="NZ_JACHHN010000003.1"/>
</dbReference>
<dbReference type="GO" id="GO:0005829">
    <property type="term" value="C:cytosol"/>
    <property type="evidence" value="ECO:0007669"/>
    <property type="project" value="TreeGrafter"/>
</dbReference>
<dbReference type="InterPro" id="IPR052341">
    <property type="entry name" value="LOG_family_nucleotidases"/>
</dbReference>
<keyword evidence="5" id="KW-1185">Reference proteome</keyword>
<dbReference type="PANTHER" id="PTHR43393:SF3">
    <property type="entry name" value="LYSINE DECARBOXYLASE-LIKE PROTEIN"/>
    <property type="match status" value="1"/>
</dbReference>
<organism evidence="4 5">
    <name type="scientific">Silvimonas terrae</name>
    <dbReference type="NCBI Taxonomy" id="300266"/>
    <lineage>
        <taxon>Bacteria</taxon>
        <taxon>Pseudomonadati</taxon>
        <taxon>Pseudomonadota</taxon>
        <taxon>Betaproteobacteria</taxon>
        <taxon>Neisseriales</taxon>
        <taxon>Chitinibacteraceae</taxon>
        <taxon>Silvimonas</taxon>
    </lineage>
</organism>
<sequence length="246" mass="27147">MINPNNKPVGVVDDAEALRIVSDAVLKLWDTVDDLSRLRPAHTDQYHVTIFGSARIQEDTPSYEAVKQLASQLAAMGCRIVTGGGPGLMQAANEGARQAKPDDPDASVGIRVDLDFEQHVNDFVGRVYEHKTFFSRLHHFVARSNAFIVTEGGIGTLLELSMVWQLLQVRKLYDTPLILIGDMWHGLVDWANLNMVNNGAGLAGERDMQIPVVVDSIEDAVQLIREHHANWQEVGKALEPISAHTP</sequence>
<accession>A0A840RGC9</accession>
<evidence type="ECO:0000313" key="4">
    <source>
        <dbReference type="EMBL" id="MBB5191281.1"/>
    </source>
</evidence>
<comment type="caution">
    <text evidence="4">The sequence shown here is derived from an EMBL/GenBank/DDBJ whole genome shotgun (WGS) entry which is preliminary data.</text>
</comment>
<dbReference type="Pfam" id="PF03641">
    <property type="entry name" value="Lysine_decarbox"/>
    <property type="match status" value="1"/>
</dbReference>
<gene>
    <name evidence="4" type="ORF">HNQ50_002004</name>
</gene>
<evidence type="ECO:0000256" key="2">
    <source>
        <dbReference type="ARBA" id="ARBA00011985"/>
    </source>
</evidence>